<reference evidence="6" key="1">
    <citation type="submission" date="2020-11" db="EMBL/GenBank/DDBJ databases">
        <title>Nocardioides cynanchi sp. nov., isolated from soil of rhizosphere of Cynanchum wilfordii.</title>
        <authorList>
            <person name="Lee J.-S."/>
            <person name="Suh M.K."/>
            <person name="Kim J.-S."/>
        </authorList>
    </citation>
    <scope>NUCLEOTIDE SEQUENCE</scope>
    <source>
        <strain evidence="6">KCTC 19276</strain>
    </source>
</reference>
<evidence type="ECO:0000313" key="6">
    <source>
        <dbReference type="EMBL" id="MBF4769055.1"/>
    </source>
</evidence>
<dbReference type="AlphaFoldDB" id="A0A930VQJ4"/>
<dbReference type="SUPFAM" id="SSF56300">
    <property type="entry name" value="Metallo-dependent phosphatases"/>
    <property type="match status" value="1"/>
</dbReference>
<gene>
    <name evidence="6" type="ORF">ISU10_14910</name>
</gene>
<dbReference type="Proteomes" id="UP000660668">
    <property type="component" value="Unassembled WGS sequence"/>
</dbReference>
<sequence length="264" mass="28383">MPTPTPGPRSTTALVVAQISDTHFGHDRGEAATRTRRVLDAILAMDPRPDVLVHTGDVTDHGFAEEYAEALQVLSVWEGPLAICPGNHDVRAPYVEAFLGGAPGASRGWANRSHSVAGARFLMLDSLVDEVDGQRQDHGELSAEQLSWLDAELSWDTRPTFVCLHHPPAEIGVGLMDPIMLTDPDALAEVLNRHSHVVATLVGHAHTMGATTFAGRPLLVGGGVVSTVPLDQEDHPVVWYGAAPSFAVHLLHDDGRLTTHWRAV</sequence>
<evidence type="ECO:0000256" key="2">
    <source>
        <dbReference type="ARBA" id="ARBA00022801"/>
    </source>
</evidence>
<comment type="similarity">
    <text evidence="4">Belongs to the cyclic nucleotide phosphodiesterase class-III family.</text>
</comment>
<dbReference type="Pfam" id="PF00149">
    <property type="entry name" value="Metallophos"/>
    <property type="match status" value="1"/>
</dbReference>
<protein>
    <submittedName>
        <fullName evidence="6">Metallophosphoesterase</fullName>
    </submittedName>
</protein>
<proteinExistence type="inferred from homology"/>
<feature type="domain" description="Calcineurin-like phosphoesterase" evidence="5">
    <location>
        <begin position="16"/>
        <end position="207"/>
    </location>
</feature>
<accession>A0A930VQJ4</accession>
<keyword evidence="7" id="KW-1185">Reference proteome</keyword>
<evidence type="ECO:0000313" key="7">
    <source>
        <dbReference type="Proteomes" id="UP000660668"/>
    </source>
</evidence>
<keyword evidence="1" id="KW-0479">Metal-binding</keyword>
<dbReference type="GO" id="GO:0046872">
    <property type="term" value="F:metal ion binding"/>
    <property type="evidence" value="ECO:0007669"/>
    <property type="project" value="UniProtKB-KW"/>
</dbReference>
<comment type="caution">
    <text evidence="6">The sequence shown here is derived from an EMBL/GenBank/DDBJ whole genome shotgun (WGS) entry which is preliminary data.</text>
</comment>
<dbReference type="InterPro" id="IPR004843">
    <property type="entry name" value="Calcineurin-like_PHP"/>
</dbReference>
<evidence type="ECO:0000256" key="1">
    <source>
        <dbReference type="ARBA" id="ARBA00022723"/>
    </source>
</evidence>
<dbReference type="EMBL" id="JADKPO010000020">
    <property type="protein sequence ID" value="MBF4769055.1"/>
    <property type="molecule type" value="Genomic_DNA"/>
</dbReference>
<dbReference type="PANTHER" id="PTHR42988">
    <property type="entry name" value="PHOSPHOHYDROLASE"/>
    <property type="match status" value="1"/>
</dbReference>
<dbReference type="InterPro" id="IPR050884">
    <property type="entry name" value="CNP_phosphodiesterase-III"/>
</dbReference>
<name>A0A930VQJ4_9ACTN</name>
<dbReference type="Gene3D" id="3.60.21.10">
    <property type="match status" value="1"/>
</dbReference>
<dbReference type="GO" id="GO:0016787">
    <property type="term" value="F:hydrolase activity"/>
    <property type="evidence" value="ECO:0007669"/>
    <property type="project" value="UniProtKB-KW"/>
</dbReference>
<evidence type="ECO:0000256" key="4">
    <source>
        <dbReference type="ARBA" id="ARBA00025742"/>
    </source>
</evidence>
<keyword evidence="2" id="KW-0378">Hydrolase</keyword>
<evidence type="ECO:0000256" key="3">
    <source>
        <dbReference type="ARBA" id="ARBA00023004"/>
    </source>
</evidence>
<dbReference type="InterPro" id="IPR029052">
    <property type="entry name" value="Metallo-depent_PP-like"/>
</dbReference>
<dbReference type="PANTHER" id="PTHR42988:SF2">
    <property type="entry name" value="CYCLIC NUCLEOTIDE PHOSPHODIESTERASE CBUA0032-RELATED"/>
    <property type="match status" value="1"/>
</dbReference>
<keyword evidence="3" id="KW-0408">Iron</keyword>
<dbReference type="RefSeq" id="WP_194697205.1">
    <property type="nucleotide sequence ID" value="NZ_JADKPO010000020.1"/>
</dbReference>
<organism evidence="6 7">
    <name type="scientific">Nocardioides agariphilus</name>
    <dbReference type="NCBI Taxonomy" id="433664"/>
    <lineage>
        <taxon>Bacteria</taxon>
        <taxon>Bacillati</taxon>
        <taxon>Actinomycetota</taxon>
        <taxon>Actinomycetes</taxon>
        <taxon>Propionibacteriales</taxon>
        <taxon>Nocardioidaceae</taxon>
        <taxon>Nocardioides</taxon>
    </lineage>
</organism>
<evidence type="ECO:0000259" key="5">
    <source>
        <dbReference type="Pfam" id="PF00149"/>
    </source>
</evidence>